<proteinExistence type="predicted"/>
<dbReference type="Proteomes" id="UP001596496">
    <property type="component" value="Unassembled WGS sequence"/>
</dbReference>
<evidence type="ECO:0000256" key="1">
    <source>
        <dbReference type="SAM" id="Phobius"/>
    </source>
</evidence>
<keyword evidence="1" id="KW-0472">Membrane</keyword>
<keyword evidence="1" id="KW-1133">Transmembrane helix</keyword>
<keyword evidence="1" id="KW-0812">Transmembrane</keyword>
<feature type="transmembrane region" description="Helical" evidence="1">
    <location>
        <begin position="73"/>
        <end position="97"/>
    </location>
</feature>
<organism evidence="2 3">
    <name type="scientific">Sphaerisporangium rhizosphaerae</name>
    <dbReference type="NCBI Taxonomy" id="2269375"/>
    <lineage>
        <taxon>Bacteria</taxon>
        <taxon>Bacillati</taxon>
        <taxon>Actinomycetota</taxon>
        <taxon>Actinomycetes</taxon>
        <taxon>Streptosporangiales</taxon>
        <taxon>Streptosporangiaceae</taxon>
        <taxon>Sphaerisporangium</taxon>
    </lineage>
</organism>
<dbReference type="RefSeq" id="WP_380823673.1">
    <property type="nucleotide sequence ID" value="NZ_JBHTCG010000001.1"/>
</dbReference>
<protein>
    <submittedName>
        <fullName evidence="2">Uncharacterized protein</fullName>
    </submittedName>
</protein>
<evidence type="ECO:0000313" key="3">
    <source>
        <dbReference type="Proteomes" id="UP001596496"/>
    </source>
</evidence>
<reference evidence="3" key="1">
    <citation type="journal article" date="2019" name="Int. J. Syst. Evol. Microbiol.">
        <title>The Global Catalogue of Microorganisms (GCM) 10K type strain sequencing project: providing services to taxonomists for standard genome sequencing and annotation.</title>
        <authorList>
            <consortium name="The Broad Institute Genomics Platform"/>
            <consortium name="The Broad Institute Genome Sequencing Center for Infectious Disease"/>
            <person name="Wu L."/>
            <person name="Ma J."/>
        </authorList>
    </citation>
    <scope>NUCLEOTIDE SEQUENCE [LARGE SCALE GENOMIC DNA]</scope>
    <source>
        <strain evidence="3">CECT 7649</strain>
    </source>
</reference>
<gene>
    <name evidence="2" type="ORF">ACFQSB_00405</name>
</gene>
<evidence type="ECO:0000313" key="2">
    <source>
        <dbReference type="EMBL" id="MFC7380641.1"/>
    </source>
</evidence>
<feature type="transmembrane region" description="Helical" evidence="1">
    <location>
        <begin position="142"/>
        <end position="164"/>
    </location>
</feature>
<sequence>MNEAFHQEMREDAATRNLCAGVYLDRNFRSTVIQKVYNDTRRRVAPSYGFDLVAVVRHAWRAWALEVIQDVGILGMLLMGFVANAPVTLTAVSWIALGHLVRMALRNALVLAPLKAKEVADRWLHRDRWASEGELLRVHARLLRISLGASLPLLLVPMVVSGLVGRPLARVVEGAVWLVALVATWAAGSAVAKRIAINKMHNAKSLRIVPRTGRLAAISFQEKHPCVVYSRPQSAEPARKGRALVTPTLFDDPDPFDEPSLFVGSGRLIHRWLPPLAIQLLPSDADAPVDIDIPFEAHELVGRLKKDLDAMRPEEDAHHPTKLRGLECRSRLYIAEADVSATNRESLHVHPDSQDLESIIDHPNKLYHHFLEIVVTDTGELVTSIYLRVTVKGRALSLDFAACALTRTPEEYGIFDAGGRSGWIAVVRSALTGLRDLPLTVGMVWRVAAAPATLVRAVRASKRGAYPRRHVPGSGTQASIRELKSMKWEEASLDKFTIYDYMKIIEQHLLKTTKEFLDGRGLDTSTFEKQASTIINSGVLNMGGTTEVHNSAVGAHSQVKADIREDANSQ</sequence>
<feature type="transmembrane region" description="Helical" evidence="1">
    <location>
        <begin position="176"/>
        <end position="197"/>
    </location>
</feature>
<name>A0ABW2P0J1_9ACTN</name>
<accession>A0ABW2P0J1</accession>
<comment type="caution">
    <text evidence="2">The sequence shown here is derived from an EMBL/GenBank/DDBJ whole genome shotgun (WGS) entry which is preliminary data.</text>
</comment>
<dbReference type="EMBL" id="JBHTCG010000001">
    <property type="protein sequence ID" value="MFC7380641.1"/>
    <property type="molecule type" value="Genomic_DNA"/>
</dbReference>
<keyword evidence="3" id="KW-1185">Reference proteome</keyword>